<dbReference type="InterPro" id="IPR032710">
    <property type="entry name" value="NTF2-like_dom_sf"/>
</dbReference>
<keyword evidence="4" id="KW-1185">Reference proteome</keyword>
<dbReference type="Proteomes" id="UP001307168">
    <property type="component" value="Unassembled WGS sequence"/>
</dbReference>
<dbReference type="AlphaFoldDB" id="A0AAW9NJL1"/>
<evidence type="ECO:0000256" key="1">
    <source>
        <dbReference type="SAM" id="Coils"/>
    </source>
</evidence>
<evidence type="ECO:0000259" key="2">
    <source>
        <dbReference type="Pfam" id="PF13474"/>
    </source>
</evidence>
<dbReference type="EMBL" id="JARNBH010000027">
    <property type="protein sequence ID" value="MEC0275783.1"/>
    <property type="molecule type" value="Genomic_DNA"/>
</dbReference>
<name>A0AAW9NJL1_9BACI</name>
<protein>
    <submittedName>
        <fullName evidence="3">SgcJ/EcaC family oxidoreductase</fullName>
    </submittedName>
</protein>
<evidence type="ECO:0000313" key="3">
    <source>
        <dbReference type="EMBL" id="MEC0275783.1"/>
    </source>
</evidence>
<dbReference type="Gene3D" id="3.10.450.50">
    <property type="match status" value="1"/>
</dbReference>
<dbReference type="Pfam" id="PF13474">
    <property type="entry name" value="SnoaL_3"/>
    <property type="match status" value="1"/>
</dbReference>
<reference evidence="3 4" key="1">
    <citation type="submission" date="2023-03" db="EMBL/GenBank/DDBJ databases">
        <title>Bacillus Genome Sequencing.</title>
        <authorList>
            <person name="Dunlap C."/>
        </authorList>
    </citation>
    <scope>NUCLEOTIDE SEQUENCE [LARGE SCALE GENOMIC DNA]</scope>
    <source>
        <strain evidence="3 4">B-41290</strain>
    </source>
</reference>
<organism evidence="3 4">
    <name type="scientific">Peribacillus castrilensis</name>
    <dbReference type="NCBI Taxonomy" id="2897690"/>
    <lineage>
        <taxon>Bacteria</taxon>
        <taxon>Bacillati</taxon>
        <taxon>Bacillota</taxon>
        <taxon>Bacilli</taxon>
        <taxon>Bacillales</taxon>
        <taxon>Bacillaceae</taxon>
        <taxon>Peribacillus</taxon>
    </lineage>
</organism>
<sequence length="144" mass="16517">MKKDEEKLNRRVNMQNHELEQVIKNADRAINNEDFDHLMEFYSEDATLVVKPGTVAKGKEQIRRAFIAIAEYFNHSLIVNQEKMAIIETGDTALVVAQAQLIANQKDDSEFSMERTATYVFKKDSTGTWRCIIDNSYGAEIIKN</sequence>
<evidence type="ECO:0000313" key="4">
    <source>
        <dbReference type="Proteomes" id="UP001307168"/>
    </source>
</evidence>
<dbReference type="SUPFAM" id="SSF54427">
    <property type="entry name" value="NTF2-like"/>
    <property type="match status" value="1"/>
</dbReference>
<dbReference type="NCBIfam" id="TIGR02246">
    <property type="entry name" value="SgcJ/EcaC family oxidoreductase"/>
    <property type="match status" value="1"/>
</dbReference>
<comment type="caution">
    <text evidence="3">The sequence shown here is derived from an EMBL/GenBank/DDBJ whole genome shotgun (WGS) entry which is preliminary data.</text>
</comment>
<dbReference type="InterPro" id="IPR037401">
    <property type="entry name" value="SnoaL-like"/>
</dbReference>
<feature type="coiled-coil region" evidence="1">
    <location>
        <begin position="2"/>
        <end position="29"/>
    </location>
</feature>
<proteinExistence type="predicted"/>
<dbReference type="InterPro" id="IPR011944">
    <property type="entry name" value="Steroid_delta5-4_isomerase"/>
</dbReference>
<dbReference type="RefSeq" id="WP_367407793.1">
    <property type="nucleotide sequence ID" value="NZ_JARNBH010000027.1"/>
</dbReference>
<gene>
    <name evidence="3" type="ORF">P4706_22360</name>
</gene>
<keyword evidence="1" id="KW-0175">Coiled coil</keyword>
<accession>A0AAW9NJL1</accession>
<feature type="domain" description="SnoaL-like" evidence="2">
    <location>
        <begin position="20"/>
        <end position="130"/>
    </location>
</feature>